<comment type="caution">
    <text evidence="1">The sequence shown here is derived from an EMBL/GenBank/DDBJ whole genome shotgun (WGS) entry which is preliminary data.</text>
</comment>
<name>A0AAD9BKJ8_DISEL</name>
<dbReference type="GO" id="GO:0005881">
    <property type="term" value="C:cytoplasmic microtubule"/>
    <property type="evidence" value="ECO:0007669"/>
    <property type="project" value="TreeGrafter"/>
</dbReference>
<protein>
    <submittedName>
        <fullName evidence="1">GRAM domain containing protein 2B</fullName>
    </submittedName>
</protein>
<gene>
    <name evidence="1" type="ORF">KUDE01_022792</name>
</gene>
<dbReference type="Proteomes" id="UP001228049">
    <property type="component" value="Unassembled WGS sequence"/>
</dbReference>
<evidence type="ECO:0000313" key="2">
    <source>
        <dbReference type="Proteomes" id="UP001228049"/>
    </source>
</evidence>
<reference evidence="1" key="1">
    <citation type="submission" date="2023-04" db="EMBL/GenBank/DDBJ databases">
        <title>Chromosome-level genome of Chaenocephalus aceratus.</title>
        <authorList>
            <person name="Park H."/>
        </authorList>
    </citation>
    <scope>NUCLEOTIDE SEQUENCE</scope>
    <source>
        <strain evidence="1">DE</strain>
        <tissue evidence="1">Muscle</tissue>
    </source>
</reference>
<dbReference type="AlphaFoldDB" id="A0AAD9BKJ8"/>
<dbReference type="InterPro" id="IPR052633">
    <property type="entry name" value="GRAM_domain_protein_2B"/>
</dbReference>
<keyword evidence="2" id="KW-1185">Reference proteome</keyword>
<proteinExistence type="predicted"/>
<dbReference type="PANTHER" id="PTHR46645:SF2">
    <property type="entry name" value="GRAM DOMAIN-CONTAINING PROTEIN 2B"/>
    <property type="match status" value="1"/>
</dbReference>
<accession>A0AAD9BKJ8</accession>
<evidence type="ECO:0000313" key="1">
    <source>
        <dbReference type="EMBL" id="KAK1884476.1"/>
    </source>
</evidence>
<organism evidence="1 2">
    <name type="scientific">Dissostichus eleginoides</name>
    <name type="common">Patagonian toothfish</name>
    <name type="synonym">Dissostichus amissus</name>
    <dbReference type="NCBI Taxonomy" id="100907"/>
    <lineage>
        <taxon>Eukaryota</taxon>
        <taxon>Metazoa</taxon>
        <taxon>Chordata</taxon>
        <taxon>Craniata</taxon>
        <taxon>Vertebrata</taxon>
        <taxon>Euteleostomi</taxon>
        <taxon>Actinopterygii</taxon>
        <taxon>Neopterygii</taxon>
        <taxon>Teleostei</taxon>
        <taxon>Neoteleostei</taxon>
        <taxon>Acanthomorphata</taxon>
        <taxon>Eupercaria</taxon>
        <taxon>Perciformes</taxon>
        <taxon>Notothenioidei</taxon>
        <taxon>Nototheniidae</taxon>
        <taxon>Dissostichus</taxon>
    </lineage>
</organism>
<dbReference type="EMBL" id="JASDAP010000022">
    <property type="protein sequence ID" value="KAK1884476.1"/>
    <property type="molecule type" value="Genomic_DNA"/>
</dbReference>
<dbReference type="PANTHER" id="PTHR46645">
    <property type="entry name" value="GRAM DOMAIN-CONTAINING PROTEIN 2B-RELATED"/>
    <property type="match status" value="1"/>
</dbReference>
<sequence length="122" mass="13426">MSLLQVSFPLSENSFRVKCPSSLPLDFSADFSADFSDLDGVVQRRRHEMMESSSSGSQTPDYDKINGACSILLPLCLRLPYCTLTYTVASLLQRLMNTSVGEKTCQSLLSIHRTPPAMQASS</sequence>